<name>A0A6S6U0B9_9BACT</name>
<dbReference type="InterPro" id="IPR002477">
    <property type="entry name" value="Peptidoglycan-bd-like"/>
</dbReference>
<evidence type="ECO:0000259" key="1">
    <source>
        <dbReference type="Pfam" id="PF01471"/>
    </source>
</evidence>
<dbReference type="EMBL" id="CACVAU010000058">
    <property type="protein sequence ID" value="CAA6820169.1"/>
    <property type="molecule type" value="Genomic_DNA"/>
</dbReference>
<reference evidence="2" key="1">
    <citation type="submission" date="2020-01" db="EMBL/GenBank/DDBJ databases">
        <authorList>
            <person name="Meier V. D."/>
            <person name="Meier V D."/>
        </authorList>
    </citation>
    <scope>NUCLEOTIDE SEQUENCE</scope>
    <source>
        <strain evidence="2">HLG_WM_MAG_05</strain>
    </source>
</reference>
<dbReference type="InterPro" id="IPR036365">
    <property type="entry name" value="PGBD-like_sf"/>
</dbReference>
<sequence>MIKIILTSVLTLVALDANSVTPKENMPIKAKPGQCFTKSFYPPQYTKTTKTKSTKKVIVNESSVKYEVIPAKYSIYEERVKISDGKEKILSTATEYKTIEQRILIQPKEQVWRQTNSIHAPKAFNSCVDSAIKSGMSIENVRPGTCYYEHLSIERPLTATAKILSTEATERFVATPAKYRTITKKIMTDSTSVKLLPSAATYKKVKDKVVVEPAHTEWKKTTCDNRGCNESEVVCLTEVPTTYKEVTKKIMLTPSVAKKVKVTPTYKTVQVEEIAQPATVRRVEIPAKYTTVNYTKKNQVENFYWDDESSKNMPSRIRSQCDKICLTETPARYKTVKKKVVLTPATTKKIKTKPQYTMVKIKKIEEEASFKKVVIPAEYITVVTEKERTKGYSKWMPMICESNITPNMVKKVQKALQLKGFYMGEVSGIWDLESKSAAREYQREKGLAITSKLSIETMTSLGIY</sequence>
<keyword evidence="2" id="KW-0548">Nucleotidyltransferase</keyword>
<gene>
    <name evidence="2" type="ORF">HELGO_WM5062</name>
</gene>
<feature type="domain" description="Peptidoglycan binding-like" evidence="1">
    <location>
        <begin position="407"/>
        <end position="461"/>
    </location>
</feature>
<dbReference type="Pfam" id="PF01471">
    <property type="entry name" value="PG_binding_1"/>
    <property type="match status" value="1"/>
</dbReference>
<proteinExistence type="predicted"/>
<dbReference type="GO" id="GO:0003964">
    <property type="term" value="F:RNA-directed DNA polymerase activity"/>
    <property type="evidence" value="ECO:0007669"/>
    <property type="project" value="UniProtKB-KW"/>
</dbReference>
<accession>A0A6S6U0B9</accession>
<dbReference type="InterPro" id="IPR036366">
    <property type="entry name" value="PGBDSf"/>
</dbReference>
<keyword evidence="2" id="KW-0695">RNA-directed DNA polymerase</keyword>
<dbReference type="Gene3D" id="1.10.101.10">
    <property type="entry name" value="PGBD-like superfamily/PGBD"/>
    <property type="match status" value="1"/>
</dbReference>
<dbReference type="SUPFAM" id="SSF47090">
    <property type="entry name" value="PGBD-like"/>
    <property type="match status" value="1"/>
</dbReference>
<keyword evidence="2" id="KW-0808">Transferase</keyword>
<protein>
    <submittedName>
        <fullName evidence="2">Reverse transcriptase</fullName>
    </submittedName>
</protein>
<dbReference type="AlphaFoldDB" id="A0A6S6U0B9"/>
<organism evidence="2">
    <name type="scientific">uncultured Sulfurovum sp</name>
    <dbReference type="NCBI Taxonomy" id="269237"/>
    <lineage>
        <taxon>Bacteria</taxon>
        <taxon>Pseudomonadati</taxon>
        <taxon>Campylobacterota</taxon>
        <taxon>Epsilonproteobacteria</taxon>
        <taxon>Campylobacterales</taxon>
        <taxon>Sulfurovaceae</taxon>
        <taxon>Sulfurovum</taxon>
        <taxon>environmental samples</taxon>
    </lineage>
</organism>
<evidence type="ECO:0000313" key="2">
    <source>
        <dbReference type="EMBL" id="CAA6820169.1"/>
    </source>
</evidence>